<accession>A0ABP0FMB7</accession>
<keyword evidence="2" id="KW-1185">Reference proteome</keyword>
<evidence type="ECO:0000313" key="1">
    <source>
        <dbReference type="EMBL" id="CAK8679639.1"/>
    </source>
</evidence>
<reference evidence="1 2" key="1">
    <citation type="submission" date="2024-02" db="EMBL/GenBank/DDBJ databases">
        <authorList>
            <person name="Daric V."/>
            <person name="Darras S."/>
        </authorList>
    </citation>
    <scope>NUCLEOTIDE SEQUENCE [LARGE SCALE GENOMIC DNA]</scope>
</reference>
<evidence type="ECO:0000313" key="2">
    <source>
        <dbReference type="Proteomes" id="UP001642483"/>
    </source>
</evidence>
<dbReference type="Gene3D" id="3.40.50.1820">
    <property type="entry name" value="alpha/beta hydrolase"/>
    <property type="match status" value="1"/>
</dbReference>
<dbReference type="Proteomes" id="UP001642483">
    <property type="component" value="Unassembled WGS sequence"/>
</dbReference>
<gene>
    <name evidence="1" type="ORF">CVLEPA_LOCUS9900</name>
</gene>
<dbReference type="InterPro" id="IPR029058">
    <property type="entry name" value="AB_hydrolase_fold"/>
</dbReference>
<proteinExistence type="predicted"/>
<sequence length="72" mass="8234">MNLRKKAKQIVQPTLFIWGNKDLALDARMVPYCAKGVPRITTQIVDGASHWVAQDEPEQVHELMKKFLEDNA</sequence>
<dbReference type="EMBL" id="CAWYQH010000068">
    <property type="protein sequence ID" value="CAK8679639.1"/>
    <property type="molecule type" value="Genomic_DNA"/>
</dbReference>
<dbReference type="PANTHER" id="PTHR43329">
    <property type="entry name" value="EPOXIDE HYDROLASE"/>
    <property type="match status" value="1"/>
</dbReference>
<evidence type="ECO:0008006" key="3">
    <source>
        <dbReference type="Google" id="ProtNLM"/>
    </source>
</evidence>
<name>A0ABP0FMB7_CLALP</name>
<protein>
    <recommendedName>
        <fullName evidence="3">Epoxide hydrolase</fullName>
    </recommendedName>
</protein>
<comment type="caution">
    <text evidence="1">The sequence shown here is derived from an EMBL/GenBank/DDBJ whole genome shotgun (WGS) entry which is preliminary data.</text>
</comment>
<organism evidence="1 2">
    <name type="scientific">Clavelina lepadiformis</name>
    <name type="common">Light-bulb sea squirt</name>
    <name type="synonym">Ascidia lepadiformis</name>
    <dbReference type="NCBI Taxonomy" id="159417"/>
    <lineage>
        <taxon>Eukaryota</taxon>
        <taxon>Metazoa</taxon>
        <taxon>Chordata</taxon>
        <taxon>Tunicata</taxon>
        <taxon>Ascidiacea</taxon>
        <taxon>Aplousobranchia</taxon>
        <taxon>Clavelinidae</taxon>
        <taxon>Clavelina</taxon>
    </lineage>
</organism>
<dbReference type="SUPFAM" id="SSF53474">
    <property type="entry name" value="alpha/beta-Hydrolases"/>
    <property type="match status" value="1"/>
</dbReference>